<feature type="domain" description="MOSC" evidence="2">
    <location>
        <begin position="44"/>
        <end position="172"/>
    </location>
</feature>
<dbReference type="Pfam" id="PF03473">
    <property type="entry name" value="MOSC"/>
    <property type="match status" value="1"/>
</dbReference>
<dbReference type="InterPro" id="IPR052716">
    <property type="entry name" value="MOSC_domain"/>
</dbReference>
<protein>
    <submittedName>
        <fullName evidence="3">MOSC domain-containing protein</fullName>
    </submittedName>
</protein>
<organism evidence="3 4">
    <name type="scientific">Rhizosaccharibacter radicis</name>
    <dbReference type="NCBI Taxonomy" id="2782605"/>
    <lineage>
        <taxon>Bacteria</taxon>
        <taxon>Pseudomonadati</taxon>
        <taxon>Pseudomonadota</taxon>
        <taxon>Alphaproteobacteria</taxon>
        <taxon>Acetobacterales</taxon>
        <taxon>Acetobacteraceae</taxon>
        <taxon>Rhizosaccharibacter</taxon>
    </lineage>
</organism>
<name>A0ABT1VSE5_9PROT</name>
<reference evidence="3 4" key="1">
    <citation type="submission" date="2022-06" db="EMBL/GenBank/DDBJ databases">
        <title>Rhizosaccharibacter gen. nov. sp. nov. KSS12, endophytic bacteria isolated from sugarcane.</title>
        <authorList>
            <person name="Pitiwittayakul N."/>
        </authorList>
    </citation>
    <scope>NUCLEOTIDE SEQUENCE [LARGE SCALE GENOMIC DNA]</scope>
    <source>
        <strain evidence="3 4">KSS12</strain>
    </source>
</reference>
<evidence type="ECO:0000313" key="4">
    <source>
        <dbReference type="Proteomes" id="UP001524547"/>
    </source>
</evidence>
<dbReference type="PANTHER" id="PTHR36930">
    <property type="entry name" value="METAL-SULFUR CLUSTER BIOSYNTHESIS PROTEINS YUAD-RELATED"/>
    <property type="match status" value="1"/>
</dbReference>
<sequence>MSARDPAGPGIAPDSPLARLLDAPMRPGRLCWIGLRTARRGAVAQADRAVLDPATGLEGDRWAGRPGGARQVTILARESLAAIAAHLGRAALDPALLRRNLLVEGINLMALRGRAVRIGGAVLAVTGDCHPCSRMEEVLGPGGYNAVRGHGGLTARVVLGGVIRLGDPVCRLLSDPGDPGTTAGPHAPPPRTAVADRHEADAKPHWNSPRPSTSD</sequence>
<accession>A0ABT1VSE5</accession>
<feature type="compositionally biased region" description="Low complexity" evidence="1">
    <location>
        <begin position="176"/>
        <end position="185"/>
    </location>
</feature>
<dbReference type="InterPro" id="IPR011037">
    <property type="entry name" value="Pyrv_Knase-like_insert_dom_sf"/>
</dbReference>
<dbReference type="Gene3D" id="2.40.33.20">
    <property type="entry name" value="PK beta-barrel domain-like"/>
    <property type="match status" value="1"/>
</dbReference>
<dbReference type="PROSITE" id="PS51340">
    <property type="entry name" value="MOSC"/>
    <property type="match status" value="1"/>
</dbReference>
<proteinExistence type="predicted"/>
<evidence type="ECO:0000256" key="1">
    <source>
        <dbReference type="SAM" id="MobiDB-lite"/>
    </source>
</evidence>
<feature type="region of interest" description="Disordered" evidence="1">
    <location>
        <begin position="174"/>
        <end position="215"/>
    </location>
</feature>
<feature type="compositionally biased region" description="Basic and acidic residues" evidence="1">
    <location>
        <begin position="194"/>
        <end position="204"/>
    </location>
</feature>
<dbReference type="Proteomes" id="UP001524547">
    <property type="component" value="Unassembled WGS sequence"/>
</dbReference>
<evidence type="ECO:0000313" key="3">
    <source>
        <dbReference type="EMBL" id="MCQ8239267.1"/>
    </source>
</evidence>
<dbReference type="InterPro" id="IPR005302">
    <property type="entry name" value="MoCF_Sase_C"/>
</dbReference>
<gene>
    <name evidence="3" type="ORF">NFI88_00240</name>
</gene>
<evidence type="ECO:0000259" key="2">
    <source>
        <dbReference type="PROSITE" id="PS51340"/>
    </source>
</evidence>
<comment type="caution">
    <text evidence="3">The sequence shown here is derived from an EMBL/GenBank/DDBJ whole genome shotgun (WGS) entry which is preliminary data.</text>
</comment>
<dbReference type="SUPFAM" id="SSF50800">
    <property type="entry name" value="PK beta-barrel domain-like"/>
    <property type="match status" value="1"/>
</dbReference>
<dbReference type="RefSeq" id="WP_422918014.1">
    <property type="nucleotide sequence ID" value="NZ_JAMZEJ010000001.1"/>
</dbReference>
<dbReference type="EMBL" id="JAMZEJ010000001">
    <property type="protein sequence ID" value="MCQ8239267.1"/>
    <property type="molecule type" value="Genomic_DNA"/>
</dbReference>
<keyword evidence="4" id="KW-1185">Reference proteome</keyword>
<dbReference type="PANTHER" id="PTHR36930:SF1">
    <property type="entry name" value="MOSC DOMAIN-CONTAINING PROTEIN"/>
    <property type="match status" value="1"/>
</dbReference>